<feature type="signal peptide" evidence="15">
    <location>
        <begin position="1"/>
        <end position="25"/>
    </location>
</feature>
<feature type="chain" id="PRO_5016308429" description="glycogenin glucosyltransferase" evidence="15">
    <location>
        <begin position="26"/>
        <end position="1709"/>
    </location>
</feature>
<dbReference type="PANTHER" id="PTHR11183">
    <property type="entry name" value="GLYCOGENIN SUBFAMILY MEMBER"/>
    <property type="match status" value="1"/>
</dbReference>
<dbReference type="FunFam" id="3.90.550.10:FF:000092">
    <property type="entry name" value="Glycogenin 2"/>
    <property type="match status" value="1"/>
</dbReference>
<dbReference type="EMBL" id="KZ825861">
    <property type="protein sequence ID" value="PYH95004.1"/>
    <property type="molecule type" value="Genomic_DNA"/>
</dbReference>
<evidence type="ECO:0000256" key="7">
    <source>
        <dbReference type="ARBA" id="ARBA00023180"/>
    </source>
</evidence>
<evidence type="ECO:0000256" key="8">
    <source>
        <dbReference type="ARBA" id="ARBA00023211"/>
    </source>
</evidence>
<keyword evidence="3" id="KW-0963">Cytoplasm</keyword>
<keyword evidence="8" id="KW-0464">Manganese</keyword>
<comment type="subcellular location">
    <subcellularLocation>
        <location evidence="2">Cytoplasm</location>
    </subcellularLocation>
</comment>
<gene>
    <name evidence="17" type="ORF">BO71DRAFT_449670</name>
</gene>
<dbReference type="SUPFAM" id="SSF53448">
    <property type="entry name" value="Nucleotide-diphospho-sugar transferases"/>
    <property type="match status" value="1"/>
</dbReference>
<dbReference type="Gene3D" id="3.40.50.1820">
    <property type="entry name" value="alpha/beta hydrolase"/>
    <property type="match status" value="1"/>
</dbReference>
<dbReference type="InterPro" id="IPR029058">
    <property type="entry name" value="AB_hydrolase_fold"/>
</dbReference>
<feature type="compositionally biased region" description="Polar residues" evidence="14">
    <location>
        <begin position="1452"/>
        <end position="1461"/>
    </location>
</feature>
<dbReference type="InterPro" id="IPR006598">
    <property type="entry name" value="CAP10"/>
</dbReference>
<evidence type="ECO:0000256" key="10">
    <source>
        <dbReference type="ARBA" id="ARBA00038934"/>
    </source>
</evidence>
<feature type="region of interest" description="Disordered" evidence="14">
    <location>
        <begin position="1675"/>
        <end position="1709"/>
    </location>
</feature>
<reference evidence="17 18" key="1">
    <citation type="submission" date="2018-02" db="EMBL/GenBank/DDBJ databases">
        <title>The genomes of Aspergillus section Nigri reveals drivers in fungal speciation.</title>
        <authorList>
            <consortium name="DOE Joint Genome Institute"/>
            <person name="Vesth T.C."/>
            <person name="Nybo J."/>
            <person name="Theobald S."/>
            <person name="Brandl J."/>
            <person name="Frisvad J.C."/>
            <person name="Nielsen K.F."/>
            <person name="Lyhne E.K."/>
            <person name="Kogle M.E."/>
            <person name="Kuo A."/>
            <person name="Riley R."/>
            <person name="Clum A."/>
            <person name="Nolan M."/>
            <person name="Lipzen A."/>
            <person name="Salamov A."/>
            <person name="Henrissat B."/>
            <person name="Wiebenga A."/>
            <person name="De vries R.P."/>
            <person name="Grigoriev I.V."/>
            <person name="Mortensen U.H."/>
            <person name="Andersen M.R."/>
            <person name="Baker S.E."/>
        </authorList>
    </citation>
    <scope>NUCLEOTIDE SEQUENCE [LARGE SCALE GENOMIC DNA]</scope>
    <source>
        <strain evidence="17 18">CBS 707.79</strain>
    </source>
</reference>
<organism evidence="17 18">
    <name type="scientific">Aspergillus ellipticus CBS 707.79</name>
    <dbReference type="NCBI Taxonomy" id="1448320"/>
    <lineage>
        <taxon>Eukaryota</taxon>
        <taxon>Fungi</taxon>
        <taxon>Dikarya</taxon>
        <taxon>Ascomycota</taxon>
        <taxon>Pezizomycotina</taxon>
        <taxon>Eurotiomycetes</taxon>
        <taxon>Eurotiomycetidae</taxon>
        <taxon>Eurotiales</taxon>
        <taxon>Aspergillaceae</taxon>
        <taxon>Aspergillus</taxon>
        <taxon>Aspergillus subgen. Circumdati</taxon>
    </lineage>
</organism>
<comment type="catalytic activity">
    <reaction evidence="11">
        <text>[1,4-alpha-D-glucosyl](n)-L-tyrosyl-[glycogenin] + UDP-alpha-D-glucose = [1,4-alpha-D-glucosyl](n+1)-L-tyrosyl-[glycogenin] + UDP + H(+)</text>
        <dbReference type="Rhea" id="RHEA:56560"/>
        <dbReference type="Rhea" id="RHEA-COMP:14606"/>
        <dbReference type="Rhea" id="RHEA-COMP:14607"/>
        <dbReference type="ChEBI" id="CHEBI:15378"/>
        <dbReference type="ChEBI" id="CHEBI:58223"/>
        <dbReference type="ChEBI" id="CHEBI:58885"/>
        <dbReference type="ChEBI" id="CHEBI:140574"/>
        <dbReference type="EC" id="2.4.1.186"/>
    </reaction>
</comment>
<proteinExistence type="inferred from homology"/>
<feature type="domain" description="Glycosyl transferase CAP10" evidence="16">
    <location>
        <begin position="313"/>
        <end position="572"/>
    </location>
</feature>
<name>A0A319DCV6_9EURO</name>
<sequence length="1709" mass="193363">MRTQRFVVWLGTFVLVSLFLVFIRSSDTPSTLNFPPVPDPLSSHVFQRLEIPPNAQLIEQSTFRKVAQPENAHPIASLVQDAKQQHDRILSSQSKTLTQAVNEYRSRYKLHPPPHFDKWFQFTKSRGVQLIDEYDSIYHSLLPFWALEPKTIRERARETLGFDNSMIGVLIRNGTVSLAEGGAYEQYWQRSATVKMIKSFSEHLPDMDLVFNALDEPRVIVPSEDLQRLVAIAKDRAIPKAFANDLPRNSWSGRPTDLNKGDRIDEVRTTRFNRFIPQSTWSYSRSSCPVDSPVRSLDEQTADNIDSYARGEMEFVYNTTAFSDICNSPSLRYTYGFFDRPNTFEVVHDLFPVFSQSKISSYQDILYPSPWYWDNQVPYEEEKDLEWDAKIDKMYWRGSTTGGYSRAGGWRRQHRQIFLRNVNALNTAKPRGVGRNAFADLFDVRFTYIGQCDEVDCAAQREYFEVAEPADQQDAWAYKHLLDIDGNAFSGRFYAFLRSKSLIYKISIFREWHDEWIKPWTHYVPLSLTGDDYLEAMRYFVLEDEARNQLWDLSKGWSGFVHHILTLRNGFKFHYVCNDSQSQEAADQSKSVVVFLHGFPDSWAVWRDVLSSNSLQESATLVAVDLPGYGGSDSLEKYSATNVLESLTEFIIAIRTKYGVDSEDGTHQKKLIVVAHDWGCVLAMRLAAEAPQLADRFIMTNGPLTQLAVSNARRLVSSSLKMFKISLRSPIQSRSTLCKAAKTLSPLVRQLQRSKYIFAMQLPMVLVRYLGRGGNQSFLKLIHRGSYAKREFTSQAAAHCMASSMGPSIEECKTQTPDGDEYPASLKNERAPSGFQHMACYYRDGTSIARWHKSVESITALHSIASGRGIRRASSGTGLFDEGPKGSLKASATILWGKADIALEPQICLDGISDYLVSDSQLIELPLSGHFTPLEPESQVALQQAVEWAAKGEKGDIGAVVKACYPKAVTVYDELIPVNPLTNITPANLWLMDRPDLIATFTKIELWRQTQFKRIVYIDCDVLALRASDELLELEADFAAVPDVGWPDCFNSGVMVLRPNLQDYFALKALAERGISFDGADQGLLNIHFRDWHRLSFAYNCTPSANYQYVPAYKHFQSTINMIHFIGAQKPWNMARQVEPFQSPYNQLLGHWWAVYDRHYRPVVTMPIQPSETVPAVQIVTTRQEVPWTSPEDVPELPHTEFQELGSYGQAQVSGTHFEAPSQAYLQQELASSQPAVSTPSHAGYHVTREASHGYQGPQGHQEDQGYQYQGHHEHHENNIHHVQQGHPVYQAHQVDAFPQHNVPSQAHWVPTEAGPFYQHIQNPEHHAGESVPAPIRSAVPKYVRGEEHIAAYIHPQSGATSFATHIEPPSHVQEVHIPNVPTTPSKPSDVQPQFYEQPAEPNHESETQTPVPASPKREVETSFEPPKAEWDASKEPPPLNSKPEGIALETKTYTMSQDEQLFQPPPSYPEAPKNMYYDVPSTKPEPEKLTQVFPWESHAPRPTRIFAEDDQSSSTFTLPKSFVETTEEESGFSPESQRTSWTSEEPPESWENYTRSNAWDEVPEIQRYIQSLQQARKGRVQVISGGSTSQASSLDRYNFDFASTARVTDFPTEQERPSLPVTPAPIRRKPLAPGEDFSDDDLLPPAHGVPNQEDWVGITVDNPTVGLEELRRRQSEVLENPDLLLERISKCSSATTTPSASGRPQKDS</sequence>
<dbReference type="CDD" id="cd02537">
    <property type="entry name" value="GT8_Glycogenin"/>
    <property type="match status" value="1"/>
</dbReference>
<accession>A0A319DCV6</accession>
<evidence type="ECO:0000313" key="17">
    <source>
        <dbReference type="EMBL" id="PYH95004.1"/>
    </source>
</evidence>
<dbReference type="Gene3D" id="3.90.550.10">
    <property type="entry name" value="Spore Coat Polysaccharide Biosynthesis Protein SpsA, Chain A"/>
    <property type="match status" value="1"/>
</dbReference>
<feature type="region of interest" description="Disordered" evidence="14">
    <location>
        <begin position="1607"/>
        <end position="1661"/>
    </location>
</feature>
<dbReference type="STRING" id="1448320.A0A319DCV6"/>
<evidence type="ECO:0000256" key="11">
    <source>
        <dbReference type="ARBA" id="ARBA00050886"/>
    </source>
</evidence>
<dbReference type="GO" id="GO:0005978">
    <property type="term" value="P:glycogen biosynthetic process"/>
    <property type="evidence" value="ECO:0007669"/>
    <property type="project" value="UniProtKB-KW"/>
</dbReference>
<dbReference type="Pfam" id="PF00561">
    <property type="entry name" value="Abhydrolase_1"/>
    <property type="match status" value="1"/>
</dbReference>
<dbReference type="Pfam" id="PF01501">
    <property type="entry name" value="Glyco_transf_8"/>
    <property type="match status" value="1"/>
</dbReference>
<dbReference type="Pfam" id="PF05686">
    <property type="entry name" value="Glyco_transf_90"/>
    <property type="match status" value="1"/>
</dbReference>
<comment type="catalytic activity">
    <reaction evidence="12">
        <text>L-tyrosyl-[glycogenin] + UDP-alpha-D-glucose = alpha-D-glucosyl-L-tyrosyl-[glycogenin] + UDP + H(+)</text>
        <dbReference type="Rhea" id="RHEA:23360"/>
        <dbReference type="Rhea" id="RHEA-COMP:14604"/>
        <dbReference type="Rhea" id="RHEA-COMP:14605"/>
        <dbReference type="ChEBI" id="CHEBI:15378"/>
        <dbReference type="ChEBI" id="CHEBI:46858"/>
        <dbReference type="ChEBI" id="CHEBI:58223"/>
        <dbReference type="ChEBI" id="CHEBI:58885"/>
        <dbReference type="ChEBI" id="CHEBI:140573"/>
        <dbReference type="EC" id="2.4.1.186"/>
    </reaction>
</comment>
<dbReference type="SMART" id="SM00672">
    <property type="entry name" value="CAP10"/>
    <property type="match status" value="1"/>
</dbReference>
<evidence type="ECO:0000256" key="12">
    <source>
        <dbReference type="ARBA" id="ARBA00052293"/>
    </source>
</evidence>
<evidence type="ECO:0000259" key="16">
    <source>
        <dbReference type="SMART" id="SM00672"/>
    </source>
</evidence>
<keyword evidence="6" id="KW-0320">Glycogen biosynthesis</keyword>
<dbReference type="GO" id="GO:0046872">
    <property type="term" value="F:metal ion binding"/>
    <property type="evidence" value="ECO:0007669"/>
    <property type="project" value="UniProtKB-KW"/>
</dbReference>
<keyword evidence="4" id="KW-0808">Transferase</keyword>
<evidence type="ECO:0000256" key="4">
    <source>
        <dbReference type="ARBA" id="ARBA00022679"/>
    </source>
</evidence>
<keyword evidence="15" id="KW-0732">Signal</keyword>
<feature type="compositionally biased region" description="Polar residues" evidence="14">
    <location>
        <begin position="1691"/>
        <end position="1703"/>
    </location>
</feature>
<dbReference type="InterPro" id="IPR000073">
    <property type="entry name" value="AB_hydrolase_1"/>
</dbReference>
<dbReference type="InterPro" id="IPR029044">
    <property type="entry name" value="Nucleotide-diphossugar_trans"/>
</dbReference>
<dbReference type="OrthoDB" id="541052at2759"/>
<evidence type="ECO:0000256" key="5">
    <source>
        <dbReference type="ARBA" id="ARBA00022723"/>
    </source>
</evidence>
<evidence type="ECO:0000256" key="14">
    <source>
        <dbReference type="SAM" id="MobiDB-lite"/>
    </source>
</evidence>
<feature type="compositionally biased region" description="Basic and acidic residues" evidence="14">
    <location>
        <begin position="1416"/>
        <end position="1435"/>
    </location>
</feature>
<evidence type="ECO:0000256" key="3">
    <source>
        <dbReference type="ARBA" id="ARBA00022490"/>
    </source>
</evidence>
<keyword evidence="7" id="KW-0325">Glycoprotein</keyword>
<feature type="compositionally biased region" description="Polar residues" evidence="14">
    <location>
        <begin position="1381"/>
        <end position="1392"/>
    </location>
</feature>
<evidence type="ECO:0000313" key="18">
    <source>
        <dbReference type="Proteomes" id="UP000247810"/>
    </source>
</evidence>
<comment type="similarity">
    <text evidence="9">Belongs to the glycosyltransferase 8 family. Glycogenin subfamily.</text>
</comment>
<evidence type="ECO:0000256" key="9">
    <source>
        <dbReference type="ARBA" id="ARBA00038162"/>
    </source>
</evidence>
<evidence type="ECO:0000256" key="15">
    <source>
        <dbReference type="SAM" id="SignalP"/>
    </source>
</evidence>
<feature type="region of interest" description="Disordered" evidence="14">
    <location>
        <begin position="1523"/>
        <end position="1556"/>
    </location>
</feature>
<dbReference type="EC" id="2.4.1.186" evidence="10"/>
<keyword evidence="5" id="KW-0479">Metal-binding</keyword>
<evidence type="ECO:0000256" key="1">
    <source>
        <dbReference type="ARBA" id="ARBA00001936"/>
    </source>
</evidence>
<dbReference type="VEuPathDB" id="FungiDB:BO71DRAFT_449670"/>
<dbReference type="SUPFAM" id="SSF53474">
    <property type="entry name" value="alpha/beta-Hydrolases"/>
    <property type="match status" value="1"/>
</dbReference>
<comment type="cofactor">
    <cofactor evidence="1">
        <name>Mn(2+)</name>
        <dbReference type="ChEBI" id="CHEBI:29035"/>
    </cofactor>
</comment>
<comment type="function">
    <text evidence="13">Self-glucosylating initiator of glycogen synthesis. It catalyzes the formation of a short alpha (1,4)-glucosyl chain covalently attached via a glucose 1-O-tyrosyl linkage to internal tyrosine residues and these chains act as primers for the elongation reaction catalyzed by glycogen synthase.</text>
</comment>
<dbReference type="GO" id="GO:0008466">
    <property type="term" value="F:glycogenin glucosyltransferase activity"/>
    <property type="evidence" value="ECO:0007669"/>
    <property type="project" value="UniProtKB-EC"/>
</dbReference>
<evidence type="ECO:0000256" key="2">
    <source>
        <dbReference type="ARBA" id="ARBA00004496"/>
    </source>
</evidence>
<evidence type="ECO:0000256" key="13">
    <source>
        <dbReference type="ARBA" id="ARBA00057883"/>
    </source>
</evidence>
<evidence type="ECO:0000256" key="6">
    <source>
        <dbReference type="ARBA" id="ARBA00023056"/>
    </source>
</evidence>
<dbReference type="InterPro" id="IPR050587">
    <property type="entry name" value="GNT1/Glycosyltrans_8"/>
</dbReference>
<dbReference type="GO" id="GO:0005737">
    <property type="term" value="C:cytoplasm"/>
    <property type="evidence" value="ECO:0007669"/>
    <property type="project" value="UniProtKB-SubCell"/>
</dbReference>
<dbReference type="Proteomes" id="UP000247810">
    <property type="component" value="Unassembled WGS sequence"/>
</dbReference>
<dbReference type="InterPro" id="IPR002495">
    <property type="entry name" value="Glyco_trans_8"/>
</dbReference>
<protein>
    <recommendedName>
        <fullName evidence="10">glycogenin glucosyltransferase</fullName>
        <ecNumber evidence="10">2.4.1.186</ecNumber>
    </recommendedName>
</protein>
<keyword evidence="18" id="KW-1185">Reference proteome</keyword>
<feature type="region of interest" description="Disordered" evidence="14">
    <location>
        <begin position="1376"/>
        <end position="1486"/>
    </location>
</feature>